<dbReference type="OrthoDB" id="514150at2"/>
<comment type="similarity">
    <text evidence="1">Belongs to the RelE toxin family.</text>
</comment>
<organism evidence="3 4">
    <name type="scientific">Gloeobacter violaceus (strain ATCC 29082 / PCC 7421)</name>
    <dbReference type="NCBI Taxonomy" id="251221"/>
    <lineage>
        <taxon>Bacteria</taxon>
        <taxon>Bacillati</taxon>
        <taxon>Cyanobacteriota</taxon>
        <taxon>Cyanophyceae</taxon>
        <taxon>Gloeobacterales</taxon>
        <taxon>Gloeobacteraceae</taxon>
        <taxon>Gloeobacter</taxon>
    </lineage>
</organism>
<reference evidence="3 4" key="1">
    <citation type="journal article" date="2003" name="DNA Res.">
        <title>Complete genome structure of Gloeobacter violaceus PCC 7421, a cyanobacterium that lacks thylakoids.</title>
        <authorList>
            <person name="Nakamura Y."/>
            <person name="Kaneko T."/>
            <person name="Sato S."/>
            <person name="Mimuro M."/>
            <person name="Miyashita H."/>
            <person name="Tsuchiya T."/>
            <person name="Sasamoto S."/>
            <person name="Watanabe A."/>
            <person name="Kawashima K."/>
            <person name="Kishida Y."/>
            <person name="Kiyokawa C."/>
            <person name="Kohara M."/>
            <person name="Matsumoto M."/>
            <person name="Matsuno A."/>
            <person name="Nakazaki N."/>
            <person name="Shimpo S."/>
            <person name="Takeuchi C."/>
            <person name="Yamada M."/>
            <person name="Tabata S."/>
        </authorList>
    </citation>
    <scope>NUCLEOTIDE SEQUENCE [LARGE SCALE GENOMIC DNA]</scope>
    <source>
        <strain evidence="4">ATCC 29082 / PCC 7421</strain>
    </source>
</reference>
<dbReference type="Gene3D" id="3.30.2310.20">
    <property type="entry name" value="RelE-like"/>
    <property type="match status" value="1"/>
</dbReference>
<sequence length="96" mass="10459">MAGVAIFWAPTALEDLAALRANYPASYPEVKSKALSRLEAVLGNLAVFPDMGRPGSIEGTREFAISGTPFVLVYRREPQRLVVLAVRDGRMDPQAQ</sequence>
<evidence type="ECO:0000313" key="4">
    <source>
        <dbReference type="Proteomes" id="UP000000557"/>
    </source>
</evidence>
<dbReference type="eggNOG" id="COG3668">
    <property type="taxonomic scope" value="Bacteria"/>
</dbReference>
<name>Q7NDJ5_GLOVI</name>
<protein>
    <submittedName>
        <fullName evidence="3">Gsr4240 protein</fullName>
    </submittedName>
</protein>
<dbReference type="InterPro" id="IPR007712">
    <property type="entry name" value="RelE/ParE_toxin"/>
</dbReference>
<dbReference type="AlphaFoldDB" id="Q7NDJ5"/>
<dbReference type="KEGG" id="gvi:gsr4240"/>
<gene>
    <name evidence="3" type="ordered locus">gsr4240</name>
</gene>
<dbReference type="Proteomes" id="UP000000557">
    <property type="component" value="Chromosome"/>
</dbReference>
<dbReference type="EMBL" id="BA000045">
    <property type="protein sequence ID" value="BAC92181.1"/>
    <property type="molecule type" value="Genomic_DNA"/>
</dbReference>
<keyword evidence="2" id="KW-1277">Toxin-antitoxin system</keyword>
<dbReference type="InterPro" id="IPR051803">
    <property type="entry name" value="TA_system_RelE-like_toxin"/>
</dbReference>
<dbReference type="EnsemblBacteria" id="BAC92181">
    <property type="protein sequence ID" value="BAC92181"/>
    <property type="gene ID" value="BAC92181"/>
</dbReference>
<proteinExistence type="inferred from homology"/>
<accession>Q7NDJ5</accession>
<dbReference type="Pfam" id="PF05016">
    <property type="entry name" value="ParE_toxin"/>
    <property type="match status" value="1"/>
</dbReference>
<dbReference type="InParanoid" id="Q7NDJ5"/>
<evidence type="ECO:0000256" key="1">
    <source>
        <dbReference type="ARBA" id="ARBA00006226"/>
    </source>
</evidence>
<dbReference type="InterPro" id="IPR035093">
    <property type="entry name" value="RelE/ParE_toxin_dom_sf"/>
</dbReference>
<dbReference type="PANTHER" id="PTHR33755">
    <property type="entry name" value="TOXIN PARE1-RELATED"/>
    <property type="match status" value="1"/>
</dbReference>
<dbReference type="RefSeq" id="WP_011144224.1">
    <property type="nucleotide sequence ID" value="NC_005125.1"/>
</dbReference>
<dbReference type="PhylomeDB" id="Q7NDJ5"/>
<keyword evidence="4" id="KW-1185">Reference proteome</keyword>
<evidence type="ECO:0000256" key="2">
    <source>
        <dbReference type="ARBA" id="ARBA00022649"/>
    </source>
</evidence>
<dbReference type="HOGENOM" id="CLU_147162_11_0_3"/>
<reference evidence="3 4" key="2">
    <citation type="journal article" date="2003" name="DNA Res.">
        <title>Complete genome structure of Gloeobacter violaceus PCC 7421, a cyanobacterium that lacks thylakoids (supplement).</title>
        <authorList>
            <person name="Nakamura Y."/>
            <person name="Kaneko T."/>
            <person name="Sato S."/>
            <person name="Mimuro M."/>
            <person name="Miyashita H."/>
            <person name="Tsuchiya T."/>
            <person name="Sasamoto S."/>
            <person name="Watanabe A."/>
            <person name="Kawashima K."/>
            <person name="Kishida Y."/>
            <person name="Kiyokawa C."/>
            <person name="Kohara M."/>
            <person name="Matsumoto M."/>
            <person name="Matsuno A."/>
            <person name="Nakazaki N."/>
            <person name="Shimpo S."/>
            <person name="Takeuchi C."/>
            <person name="Yamada M."/>
            <person name="Tabata S."/>
        </authorList>
    </citation>
    <scope>NUCLEOTIDE SEQUENCE [LARGE SCALE GENOMIC DNA]</scope>
    <source>
        <strain evidence="4">ATCC 29082 / PCC 7421</strain>
    </source>
</reference>
<dbReference type="PANTHER" id="PTHR33755:SF6">
    <property type="entry name" value="PLASMID STABILIZATION SYSTEM PROTEIN"/>
    <property type="match status" value="1"/>
</dbReference>
<evidence type="ECO:0000313" key="3">
    <source>
        <dbReference type="EMBL" id="BAC92181.1"/>
    </source>
</evidence>